<keyword evidence="3" id="KW-1185">Reference proteome</keyword>
<dbReference type="InterPro" id="IPR052345">
    <property type="entry name" value="Rad_response_metalloprotease"/>
</dbReference>
<dbReference type="PANTHER" id="PTHR43236:SF2">
    <property type="entry name" value="BLL0069 PROTEIN"/>
    <property type="match status" value="1"/>
</dbReference>
<proteinExistence type="predicted"/>
<dbReference type="Gene3D" id="1.10.10.2910">
    <property type="match status" value="1"/>
</dbReference>
<evidence type="ECO:0000313" key="2">
    <source>
        <dbReference type="EMBL" id="NMP22651.1"/>
    </source>
</evidence>
<sequence length="183" mass="20765">MWHIDARRTSDIEAKALRVLRDAGQSHLPVDVIAVAHALGIPVYDARFADPRISGAIQKSADGGTIWINQFESAVRQRFTVAHELGHWILHMAPGDAWSEPQNLVDVELVEWRRDAAWDGSEKEREANRFAAALLMPWPWVDALRLAHPDWPVAAFAEACEVSISAMRIRLEEMERRTWANLQ</sequence>
<accession>A0A7Y0Q367</accession>
<dbReference type="InterPro" id="IPR010359">
    <property type="entry name" value="IrrE_HExxH"/>
</dbReference>
<evidence type="ECO:0000259" key="1">
    <source>
        <dbReference type="Pfam" id="PF06114"/>
    </source>
</evidence>
<gene>
    <name evidence="2" type="ORF">HIJ39_09840</name>
</gene>
<evidence type="ECO:0000313" key="3">
    <source>
        <dbReference type="Proteomes" id="UP000533476"/>
    </source>
</evidence>
<dbReference type="PANTHER" id="PTHR43236">
    <property type="entry name" value="ANTITOXIN HIGA1"/>
    <property type="match status" value="1"/>
</dbReference>
<dbReference type="Proteomes" id="UP000533476">
    <property type="component" value="Unassembled WGS sequence"/>
</dbReference>
<comment type="caution">
    <text evidence="2">The sequence shown here is derived from an EMBL/GenBank/DDBJ whole genome shotgun (WGS) entry which is preliminary data.</text>
</comment>
<dbReference type="Pfam" id="PF06114">
    <property type="entry name" value="Peptidase_M78"/>
    <property type="match status" value="1"/>
</dbReference>
<dbReference type="EMBL" id="JABBVZ010000027">
    <property type="protein sequence ID" value="NMP22651.1"/>
    <property type="molecule type" value="Genomic_DNA"/>
</dbReference>
<name>A0A7Y0Q367_9FIRM</name>
<protein>
    <submittedName>
        <fullName evidence="2">ImmA/IrrE family metallo-endopeptidase</fullName>
    </submittedName>
</protein>
<dbReference type="RefSeq" id="WP_169099156.1">
    <property type="nucleotide sequence ID" value="NZ_JABBVZ010000027.1"/>
</dbReference>
<feature type="domain" description="IrrE N-terminal-like" evidence="1">
    <location>
        <begin position="38"/>
        <end position="171"/>
    </location>
</feature>
<reference evidence="2 3" key="1">
    <citation type="submission" date="2020-04" db="EMBL/GenBank/DDBJ databases">
        <authorList>
            <person name="Zhang R."/>
            <person name="Schippers A."/>
        </authorList>
    </citation>
    <scope>NUCLEOTIDE SEQUENCE [LARGE SCALE GENOMIC DNA]</scope>
    <source>
        <strain evidence="2 3">DSM 109850</strain>
    </source>
</reference>
<organism evidence="2 3">
    <name type="scientific">Sulfobacillus harzensis</name>
    <dbReference type="NCBI Taxonomy" id="2729629"/>
    <lineage>
        <taxon>Bacteria</taxon>
        <taxon>Bacillati</taxon>
        <taxon>Bacillota</taxon>
        <taxon>Clostridia</taxon>
        <taxon>Eubacteriales</taxon>
        <taxon>Clostridiales Family XVII. Incertae Sedis</taxon>
        <taxon>Sulfobacillus</taxon>
    </lineage>
</organism>
<dbReference type="AlphaFoldDB" id="A0A7Y0Q367"/>